<dbReference type="SUPFAM" id="SSF53098">
    <property type="entry name" value="Ribonuclease H-like"/>
    <property type="match status" value="1"/>
</dbReference>
<feature type="domain" description="PAZ" evidence="2">
    <location>
        <begin position="123"/>
        <end position="231"/>
    </location>
</feature>
<evidence type="ECO:0000256" key="1">
    <source>
        <dbReference type="RuleBase" id="RU361178"/>
    </source>
</evidence>
<feature type="domain" description="Piwi" evidence="3">
    <location>
        <begin position="448"/>
        <end position="723"/>
    </location>
</feature>
<dbReference type="SUPFAM" id="SSF101690">
    <property type="entry name" value="PAZ domain"/>
    <property type="match status" value="1"/>
</dbReference>
<dbReference type="GO" id="GO:0003723">
    <property type="term" value="F:RNA binding"/>
    <property type="evidence" value="ECO:0007669"/>
    <property type="project" value="InterPro"/>
</dbReference>
<dbReference type="STRING" id="2018661.A0A2A2KLH4"/>
<organism evidence="4 5">
    <name type="scientific">Diploscapter pachys</name>
    <dbReference type="NCBI Taxonomy" id="2018661"/>
    <lineage>
        <taxon>Eukaryota</taxon>
        <taxon>Metazoa</taxon>
        <taxon>Ecdysozoa</taxon>
        <taxon>Nematoda</taxon>
        <taxon>Chromadorea</taxon>
        <taxon>Rhabditida</taxon>
        <taxon>Rhabditina</taxon>
        <taxon>Rhabditomorpha</taxon>
        <taxon>Rhabditoidea</taxon>
        <taxon>Rhabditidae</taxon>
        <taxon>Diploscapter</taxon>
    </lineage>
</organism>
<dbReference type="Gene3D" id="2.170.260.10">
    <property type="entry name" value="paz domain"/>
    <property type="match status" value="1"/>
</dbReference>
<dbReference type="Pfam" id="PF02171">
    <property type="entry name" value="Piwi"/>
    <property type="match status" value="1"/>
</dbReference>
<dbReference type="OrthoDB" id="5868801at2759"/>
<dbReference type="PANTHER" id="PTHR22891">
    <property type="entry name" value="EUKARYOTIC TRANSLATION INITIATION FACTOR 2C"/>
    <property type="match status" value="1"/>
</dbReference>
<dbReference type="Pfam" id="PF02170">
    <property type="entry name" value="PAZ"/>
    <property type="match status" value="1"/>
</dbReference>
<evidence type="ECO:0008006" key="6">
    <source>
        <dbReference type="Google" id="ProtNLM"/>
    </source>
</evidence>
<dbReference type="Proteomes" id="UP000218231">
    <property type="component" value="Unassembled WGS sequence"/>
</dbReference>
<dbReference type="Gene3D" id="3.30.420.10">
    <property type="entry name" value="Ribonuclease H-like superfamily/Ribonuclease H"/>
    <property type="match status" value="1"/>
</dbReference>
<dbReference type="SMART" id="SM00949">
    <property type="entry name" value="PAZ"/>
    <property type="match status" value="1"/>
</dbReference>
<evidence type="ECO:0000259" key="3">
    <source>
        <dbReference type="PROSITE" id="PS50822"/>
    </source>
</evidence>
<dbReference type="Gene3D" id="3.40.50.2300">
    <property type="match status" value="1"/>
</dbReference>
<comment type="similarity">
    <text evidence="1">Belongs to the argonaute family.</text>
</comment>
<evidence type="ECO:0000313" key="4">
    <source>
        <dbReference type="EMBL" id="PAV74866.1"/>
    </source>
</evidence>
<dbReference type="PROSITE" id="PS50821">
    <property type="entry name" value="PAZ"/>
    <property type="match status" value="1"/>
</dbReference>
<dbReference type="AlphaFoldDB" id="A0A2A2KLH4"/>
<keyword evidence="5" id="KW-1185">Reference proteome</keyword>
<dbReference type="InterPro" id="IPR036397">
    <property type="entry name" value="RNaseH_sf"/>
</dbReference>
<evidence type="ECO:0000313" key="5">
    <source>
        <dbReference type="Proteomes" id="UP000218231"/>
    </source>
</evidence>
<dbReference type="InterPro" id="IPR036085">
    <property type="entry name" value="PAZ_dom_sf"/>
</dbReference>
<name>A0A2A2KLH4_9BILA</name>
<proteinExistence type="inferred from homology"/>
<sequence>MVLAQVHINKDSVVEPSMNLNLAERNKLALQFMEIAVNEYVFRTPDQFYSFEKGKVYLVRPPDYGFTERDCPAVGDGVRLFVGSAKGIQIVEGPKGRGHSNAALVIDSKKAGFHMDTLMHMKIAEIVGHQNFAQEGLSKQELDKVNPVIRGITVETIYRGHSDKHFIVAVAEKNAMTATFILQQTGKETSILEYFKMRYNVQLRYPNMNLLMARKNGRNSLIPMELCNVIRGQRVSISQQTSRQSQATTRNCALPPAERIQQTNQIIAAQALHDQENPYIVNAGLDIIKEPLKVTGRFINGPGIVFRERSASREETHHVYPHDGKWKFEMPFYRPARIDKWALYGLFSQNDQRSVNYNMIVEFGKRLMKEAAKKGVEIDVPADCRMVTVTKQNCGSEVEKLMRDAANAACFFVFFVTSDEVPAHPHIKYYERLYTVGTQDMKSSNMKKVVEQNKHLTLENVFLKTNMKNGGLNYSLHSPKGFDYESINKWFPPHRLVLGLGFSHSPFLKNFKGEPYKDVPSVIGYTANMRRNPFEFIGGFNFQPKGREECVVIGNILEDVLRVWKQEHEGQLPQELLIYRAGTSEGAYETILSYELPLIRGSLAKICGVYGHKITYICVSKSHNIRIFQEEVNAADRPPQQNIRPGVVVDSGLTHPAHKQFFLNSHTTLQGSASTPSYTVLKDELNLSMDDLIGMTYTLCYAHQIVGLPTSLPTPVYVANRYAERGHNLLVQYIDRDNLKKMETLEPNMVPGVEMSDELASLKPLPELTNILNYVNTPFEFSRINA</sequence>
<accession>A0A2A2KLH4</accession>
<dbReference type="PROSITE" id="PS50822">
    <property type="entry name" value="PIWI"/>
    <property type="match status" value="1"/>
</dbReference>
<dbReference type="InterPro" id="IPR012337">
    <property type="entry name" value="RNaseH-like_sf"/>
</dbReference>
<dbReference type="InterPro" id="IPR003165">
    <property type="entry name" value="Piwi"/>
</dbReference>
<dbReference type="CDD" id="cd02846">
    <property type="entry name" value="PAZ_argonaute_like"/>
    <property type="match status" value="1"/>
</dbReference>
<comment type="caution">
    <text evidence="4">The sequence shown here is derived from an EMBL/GenBank/DDBJ whole genome shotgun (WGS) entry which is preliminary data.</text>
</comment>
<reference evidence="4 5" key="1">
    <citation type="journal article" date="2017" name="Curr. Biol.">
        <title>Genome architecture and evolution of a unichromosomal asexual nematode.</title>
        <authorList>
            <person name="Fradin H."/>
            <person name="Zegar C."/>
            <person name="Gutwein M."/>
            <person name="Lucas J."/>
            <person name="Kovtun M."/>
            <person name="Corcoran D."/>
            <person name="Baugh L.R."/>
            <person name="Kiontke K."/>
            <person name="Gunsalus K."/>
            <person name="Fitch D.H."/>
            <person name="Piano F."/>
        </authorList>
    </citation>
    <scope>NUCLEOTIDE SEQUENCE [LARGE SCALE GENOMIC DNA]</scope>
    <source>
        <strain evidence="4">PF1309</strain>
    </source>
</reference>
<evidence type="ECO:0000259" key="2">
    <source>
        <dbReference type="PROSITE" id="PS50821"/>
    </source>
</evidence>
<dbReference type="EMBL" id="LIAE01008257">
    <property type="protein sequence ID" value="PAV74866.1"/>
    <property type="molecule type" value="Genomic_DNA"/>
</dbReference>
<dbReference type="InterPro" id="IPR003100">
    <property type="entry name" value="PAZ_dom"/>
</dbReference>
<dbReference type="SMART" id="SM00950">
    <property type="entry name" value="Piwi"/>
    <property type="match status" value="1"/>
</dbReference>
<protein>
    <recommendedName>
        <fullName evidence="6">Piwi domain-containing protein</fullName>
    </recommendedName>
</protein>
<gene>
    <name evidence="4" type="ORF">WR25_04015</name>
</gene>